<sequence>MWATQSAPVQRLAAWGDRGIVSVGGAHNVPPLVLCACHWLAPAHEPPFLSLPPAELTHTLPLPHTCNPPAFHPPTTHYPLPTIPPAIAMTGLRIPGAGASSGPKEKSTCTPAMAHACTCC</sequence>
<dbReference type="EMBL" id="WNKQ01000004">
    <property type="protein sequence ID" value="KAF5852043.1"/>
    <property type="molecule type" value="Genomic_DNA"/>
</dbReference>
<dbReference type="Proteomes" id="UP000624244">
    <property type="component" value="Unassembled WGS sequence"/>
</dbReference>
<reference evidence="1" key="1">
    <citation type="submission" date="2019-11" db="EMBL/GenBank/DDBJ databases">
        <title>Bipolaris sorokiniana Genome sequencing.</title>
        <authorList>
            <person name="Wang H."/>
        </authorList>
    </citation>
    <scope>NUCLEOTIDE SEQUENCE</scope>
</reference>
<proteinExistence type="predicted"/>
<accession>A0A8H5ZQK0</accession>
<organism evidence="1 2">
    <name type="scientific">Cochliobolus sativus</name>
    <name type="common">Common root rot and spot blotch fungus</name>
    <name type="synonym">Bipolaris sorokiniana</name>
    <dbReference type="NCBI Taxonomy" id="45130"/>
    <lineage>
        <taxon>Eukaryota</taxon>
        <taxon>Fungi</taxon>
        <taxon>Dikarya</taxon>
        <taxon>Ascomycota</taxon>
        <taxon>Pezizomycotina</taxon>
        <taxon>Dothideomycetes</taxon>
        <taxon>Pleosporomycetidae</taxon>
        <taxon>Pleosporales</taxon>
        <taxon>Pleosporineae</taxon>
        <taxon>Pleosporaceae</taxon>
        <taxon>Bipolaris</taxon>
    </lineage>
</organism>
<protein>
    <submittedName>
        <fullName evidence="1">Uncharacterized protein</fullName>
    </submittedName>
</protein>
<gene>
    <name evidence="1" type="ORF">GGP41_000739</name>
</gene>
<evidence type="ECO:0000313" key="1">
    <source>
        <dbReference type="EMBL" id="KAF5852043.1"/>
    </source>
</evidence>
<dbReference type="AlphaFoldDB" id="A0A8H5ZQK0"/>
<evidence type="ECO:0000313" key="2">
    <source>
        <dbReference type="Proteomes" id="UP000624244"/>
    </source>
</evidence>
<name>A0A8H5ZQK0_COCSA</name>
<comment type="caution">
    <text evidence="1">The sequence shown here is derived from an EMBL/GenBank/DDBJ whole genome shotgun (WGS) entry which is preliminary data.</text>
</comment>